<comment type="pathway">
    <text evidence="1">Cell wall biogenesis; cell wall polysaccharide biosynthesis.</text>
</comment>
<reference evidence="6 7" key="1">
    <citation type="submission" date="2019-10" db="EMBL/GenBank/DDBJ databases">
        <title>Comparative genomics of sulfur disproportionating microorganisms.</title>
        <authorList>
            <person name="Ward L.M."/>
            <person name="Bertran E."/>
            <person name="Johnston D."/>
        </authorList>
    </citation>
    <scope>NUCLEOTIDE SEQUENCE [LARGE SCALE GENOMIC DNA]</scope>
    <source>
        <strain evidence="6 7">DSM 14055</strain>
    </source>
</reference>
<dbReference type="AlphaFoldDB" id="A0A6N7IQG7"/>
<evidence type="ECO:0000313" key="6">
    <source>
        <dbReference type="EMBL" id="MQL52260.1"/>
    </source>
</evidence>
<dbReference type="InterPro" id="IPR029044">
    <property type="entry name" value="Nucleotide-diphossugar_trans"/>
</dbReference>
<keyword evidence="3" id="KW-0328">Glycosyltransferase</keyword>
<accession>A0A6N7IQG7</accession>
<dbReference type="PANTHER" id="PTHR43179:SF12">
    <property type="entry name" value="GALACTOFURANOSYLTRANSFERASE GLFT2"/>
    <property type="match status" value="1"/>
</dbReference>
<sequence>MAHQPLVSVIVVNYNGRHLLDACLGSLAAQTYSHREIILVDNGSSDGSAAYVAERFPEAVVVRSEQNFGFAGGNNLGAYHARGEFVALLNNDGVAAPDWLERMIQAFDEPRVAVAMAKVYTEGTPAEYYEKNGTINFLGYNIMRVFDEPWKTFFASGCALMYRREAVGEAPFDEDYFLYAEDLYLSWRMWLKGYEVIQVPEAVVYHKGSATAKKHPDTLYYQMRNRLLNCLLFYEGRTLLKIVPYLIFYLTAEALLCLRANPKGLVRLLEAYLYPMRHWRAMLTKRRAVQAERVVGDEDILAMMSCKLVNGSGFLARWLNGLSRLYCRFIGLRTVEVLKEAAIS</sequence>
<proteinExistence type="inferred from homology"/>
<gene>
    <name evidence="6" type="ORF">GFC01_08245</name>
</gene>
<comment type="similarity">
    <text evidence="2">Belongs to the glycosyltransferase 2 family.</text>
</comment>
<comment type="caution">
    <text evidence="6">The sequence shown here is derived from an EMBL/GenBank/DDBJ whole genome shotgun (WGS) entry which is preliminary data.</text>
</comment>
<keyword evidence="4 6" id="KW-0808">Transferase</keyword>
<evidence type="ECO:0000256" key="4">
    <source>
        <dbReference type="ARBA" id="ARBA00022679"/>
    </source>
</evidence>
<dbReference type="PANTHER" id="PTHR43179">
    <property type="entry name" value="RHAMNOSYLTRANSFERASE WBBL"/>
    <property type="match status" value="1"/>
</dbReference>
<evidence type="ECO:0000313" key="7">
    <source>
        <dbReference type="Proteomes" id="UP000441717"/>
    </source>
</evidence>
<keyword evidence="7" id="KW-1185">Reference proteome</keyword>
<evidence type="ECO:0000256" key="3">
    <source>
        <dbReference type="ARBA" id="ARBA00022676"/>
    </source>
</evidence>
<protein>
    <submittedName>
        <fullName evidence="6">Glycosyltransferase</fullName>
    </submittedName>
</protein>
<feature type="domain" description="Glycosyltransferase 2-like" evidence="5">
    <location>
        <begin position="8"/>
        <end position="167"/>
    </location>
</feature>
<name>A0A6N7IQG7_9FIRM</name>
<dbReference type="CDD" id="cd04186">
    <property type="entry name" value="GT_2_like_c"/>
    <property type="match status" value="1"/>
</dbReference>
<organism evidence="6 7">
    <name type="scientific">Desulfofundulus thermobenzoicus</name>
    <dbReference type="NCBI Taxonomy" id="29376"/>
    <lineage>
        <taxon>Bacteria</taxon>
        <taxon>Bacillati</taxon>
        <taxon>Bacillota</taxon>
        <taxon>Clostridia</taxon>
        <taxon>Eubacteriales</taxon>
        <taxon>Peptococcaceae</taxon>
        <taxon>Desulfofundulus</taxon>
    </lineage>
</organism>
<dbReference type="Proteomes" id="UP000441717">
    <property type="component" value="Unassembled WGS sequence"/>
</dbReference>
<dbReference type="OrthoDB" id="9771846at2"/>
<dbReference type="Gene3D" id="3.90.550.10">
    <property type="entry name" value="Spore Coat Polysaccharide Biosynthesis Protein SpsA, Chain A"/>
    <property type="match status" value="1"/>
</dbReference>
<dbReference type="SUPFAM" id="SSF53448">
    <property type="entry name" value="Nucleotide-diphospho-sugar transferases"/>
    <property type="match status" value="1"/>
</dbReference>
<evidence type="ECO:0000259" key="5">
    <source>
        <dbReference type="Pfam" id="PF00535"/>
    </source>
</evidence>
<dbReference type="EMBL" id="WHYR01000018">
    <property type="protein sequence ID" value="MQL52260.1"/>
    <property type="molecule type" value="Genomic_DNA"/>
</dbReference>
<evidence type="ECO:0000256" key="1">
    <source>
        <dbReference type="ARBA" id="ARBA00004776"/>
    </source>
</evidence>
<dbReference type="InterPro" id="IPR001173">
    <property type="entry name" value="Glyco_trans_2-like"/>
</dbReference>
<dbReference type="GO" id="GO:0016757">
    <property type="term" value="F:glycosyltransferase activity"/>
    <property type="evidence" value="ECO:0007669"/>
    <property type="project" value="UniProtKB-KW"/>
</dbReference>
<evidence type="ECO:0000256" key="2">
    <source>
        <dbReference type="ARBA" id="ARBA00006739"/>
    </source>
</evidence>
<dbReference type="RefSeq" id="WP_152946176.1">
    <property type="nucleotide sequence ID" value="NZ_WHYR01000018.1"/>
</dbReference>
<dbReference type="Pfam" id="PF00535">
    <property type="entry name" value="Glycos_transf_2"/>
    <property type="match status" value="1"/>
</dbReference>